<evidence type="ECO:0000256" key="1">
    <source>
        <dbReference type="SAM" id="MobiDB-lite"/>
    </source>
</evidence>
<dbReference type="EMBL" id="CM009751">
    <property type="protein sequence ID" value="PUZ64532.1"/>
    <property type="molecule type" value="Genomic_DNA"/>
</dbReference>
<evidence type="ECO:0000313" key="3">
    <source>
        <dbReference type="Proteomes" id="UP000244336"/>
    </source>
</evidence>
<organism evidence="2 3">
    <name type="scientific">Panicum hallii var. hallii</name>
    <dbReference type="NCBI Taxonomy" id="1504633"/>
    <lineage>
        <taxon>Eukaryota</taxon>
        <taxon>Viridiplantae</taxon>
        <taxon>Streptophyta</taxon>
        <taxon>Embryophyta</taxon>
        <taxon>Tracheophyta</taxon>
        <taxon>Spermatophyta</taxon>
        <taxon>Magnoliopsida</taxon>
        <taxon>Liliopsida</taxon>
        <taxon>Poales</taxon>
        <taxon>Poaceae</taxon>
        <taxon>PACMAD clade</taxon>
        <taxon>Panicoideae</taxon>
        <taxon>Panicodae</taxon>
        <taxon>Paniceae</taxon>
        <taxon>Panicinae</taxon>
        <taxon>Panicum</taxon>
        <taxon>Panicum sect. Panicum</taxon>
    </lineage>
</organism>
<dbReference type="Proteomes" id="UP000244336">
    <property type="component" value="Chromosome 3"/>
</dbReference>
<gene>
    <name evidence="2" type="ORF">GQ55_3G150200</name>
</gene>
<sequence>MLKLEQTCHVCIIALRCLAPAASRCRPWNAHRSTPRAFPLSAGRCRRALLPAARYPNRPDDVGGIECGGHWTRTPWPPAVAAPSTIPSRPPPRSRSSAVPARRPRPRSSESRRFTPPVLPHPHRRRTTASSSGTCLQELEEQGQRRSPCTIGLLNDRDMADGRRRRERAKREKEDPSPGVGSIAS</sequence>
<dbReference type="AlphaFoldDB" id="A0A2T7E9N6"/>
<proteinExistence type="predicted"/>
<accession>A0A2T7E9N6</accession>
<keyword evidence="3" id="KW-1185">Reference proteome</keyword>
<protein>
    <submittedName>
        <fullName evidence="2">Uncharacterized protein</fullName>
    </submittedName>
</protein>
<evidence type="ECO:0000313" key="2">
    <source>
        <dbReference type="EMBL" id="PUZ64532.1"/>
    </source>
</evidence>
<dbReference type="Gramene" id="PUZ64532">
    <property type="protein sequence ID" value="PUZ64532"/>
    <property type="gene ID" value="GQ55_3G150200"/>
</dbReference>
<reference evidence="2 3" key="1">
    <citation type="submission" date="2018-04" db="EMBL/GenBank/DDBJ databases">
        <title>WGS assembly of Panicum hallii var. hallii HAL2.</title>
        <authorList>
            <person name="Lovell J."/>
            <person name="Jenkins J."/>
            <person name="Lowry D."/>
            <person name="Mamidi S."/>
            <person name="Sreedasyam A."/>
            <person name="Weng X."/>
            <person name="Barry K."/>
            <person name="Bonette J."/>
            <person name="Campitelli B."/>
            <person name="Daum C."/>
            <person name="Gordon S."/>
            <person name="Gould B."/>
            <person name="Lipzen A."/>
            <person name="MacQueen A."/>
            <person name="Palacio-Mejia J."/>
            <person name="Plott C."/>
            <person name="Shakirov E."/>
            <person name="Shu S."/>
            <person name="Yoshinaga Y."/>
            <person name="Zane M."/>
            <person name="Rokhsar D."/>
            <person name="Grimwood J."/>
            <person name="Schmutz J."/>
            <person name="Juenger T."/>
        </authorList>
    </citation>
    <scope>NUCLEOTIDE SEQUENCE [LARGE SCALE GENOMIC DNA]</scope>
    <source>
        <strain evidence="3">cv. HAL2</strain>
    </source>
</reference>
<name>A0A2T7E9N6_9POAL</name>
<feature type="compositionally biased region" description="Basic and acidic residues" evidence="1">
    <location>
        <begin position="155"/>
        <end position="176"/>
    </location>
</feature>
<feature type="region of interest" description="Disordered" evidence="1">
    <location>
        <begin position="76"/>
        <end position="185"/>
    </location>
</feature>